<dbReference type="AlphaFoldDB" id="A0A1J4N6T4"/>
<keyword evidence="2" id="KW-1185">Reference proteome</keyword>
<name>A0A1J4N6T4_9ACTN</name>
<gene>
    <name evidence="1" type="ORF">UG56_012750</name>
</gene>
<dbReference type="EMBL" id="JZDQ02000016">
    <property type="protein sequence ID" value="OIJ26352.1"/>
    <property type="molecule type" value="Genomic_DNA"/>
</dbReference>
<dbReference type="STRING" id="1844.UG56_012750"/>
<proteinExistence type="predicted"/>
<dbReference type="RefSeq" id="WP_045548545.1">
    <property type="nucleotide sequence ID" value="NZ_JZDQ02000016.1"/>
</dbReference>
<reference evidence="1" key="1">
    <citation type="submission" date="2016-10" db="EMBL/GenBank/DDBJ databases">
        <title>Draft Genome Sequence of Nocardioides luteus Strain BAFB, an Alkane-Degrading Bacterium Isolated from JP-7 Polluted Soil.</title>
        <authorList>
            <person name="Brown L."/>
            <person name="Ruiz O.N."/>
            <person name="Gunasekera T."/>
        </authorList>
    </citation>
    <scope>NUCLEOTIDE SEQUENCE [LARGE SCALE GENOMIC DNA]</scope>
    <source>
        <strain evidence="1">BAFB</strain>
    </source>
</reference>
<comment type="caution">
    <text evidence="1">The sequence shown here is derived from an EMBL/GenBank/DDBJ whole genome shotgun (WGS) entry which is preliminary data.</text>
</comment>
<evidence type="ECO:0000313" key="1">
    <source>
        <dbReference type="EMBL" id="OIJ26352.1"/>
    </source>
</evidence>
<accession>A0A1J4N6T4</accession>
<evidence type="ECO:0000313" key="2">
    <source>
        <dbReference type="Proteomes" id="UP000033772"/>
    </source>
</evidence>
<organism evidence="1 2">
    <name type="scientific">Nocardioides luteus</name>
    <dbReference type="NCBI Taxonomy" id="1844"/>
    <lineage>
        <taxon>Bacteria</taxon>
        <taxon>Bacillati</taxon>
        <taxon>Actinomycetota</taxon>
        <taxon>Actinomycetes</taxon>
        <taxon>Propionibacteriales</taxon>
        <taxon>Nocardioidaceae</taxon>
        <taxon>Nocardioides</taxon>
    </lineage>
</organism>
<sequence>MWISTQDAVARLARVHLLGENQAKRVLRAGLAGPRHRVGSAHFYDEEGLDELLARPRCPDESLDRWQPFIVRVGRQRPVDLSGTWVEQAAVIASGWRLPLLTAFQIDARKPMPLVATLGAWAVFTADLVGLDGADLRLEPPGEWSSEFDRTWLPIENGPTWTIWGAPVTTPPRADPLSVYYPEQVEAEREHRTLYSTARHRALARTLFSPPLE</sequence>
<protein>
    <submittedName>
        <fullName evidence="1">Uncharacterized protein</fullName>
    </submittedName>
</protein>
<dbReference type="OrthoDB" id="3789804at2"/>
<dbReference type="Proteomes" id="UP000033772">
    <property type="component" value="Unassembled WGS sequence"/>
</dbReference>